<evidence type="ECO:0000313" key="5">
    <source>
        <dbReference type="WBParaSite" id="HPBE_0001310301-mRNA-1"/>
    </source>
</evidence>
<dbReference type="Proteomes" id="UP000050761">
    <property type="component" value="Unassembled WGS sequence"/>
</dbReference>
<sequence length="472" mass="55009">MQNLEKLRRELFEKTREAKQLRQELVETRQELDGVRQELLKKVHDLSKLRKALPPLPDPERLHGNIVNRCYDFYACTKKMTQLESRIRALSRSTERWETRHNELSLLEITIDKLRFEFLFVRHQLRTWFAAPELLFATEALSPEIWSTWMAAPQLNDEGKPLLMDPHLLDTAIADQLMLLDDHRSTLNDLRCSILAESNQESSTFQEQVKTALVNMQSSLDAALQALAQRPQPPADKPVHNPPPEPDDNAPAHEDIPVQQQEGEVIHDNLEFMEQIDEDLDPQPEDEEPEHQVNDNAEPMEHVDGVEAEPQPNAPIRQQIEQELQQLRQAQNDFHLMIEELRNEPVCAPRRFGRGAIHQEDERFMRCAFCSAVGIHYSDKCTDVRLARERRSVIEDRKRCLECLEYCRGGRQCPKYYARCYYCGSYEHHSALCELPERSEEISEQLSRARASLADVENRIQRLEEDLQQLDD</sequence>
<dbReference type="OrthoDB" id="5810798at2759"/>
<name>A0A183FX63_HELPZ</name>
<protein>
    <submittedName>
        <fullName evidence="5">CCHC-type domain-containing protein</fullName>
    </submittedName>
</protein>
<proteinExistence type="predicted"/>
<feature type="coiled-coil region" evidence="1">
    <location>
        <begin position="439"/>
        <end position="466"/>
    </location>
</feature>
<reference evidence="5" key="2">
    <citation type="submission" date="2019-09" db="UniProtKB">
        <authorList>
            <consortium name="WormBaseParasite"/>
        </authorList>
    </citation>
    <scope>IDENTIFICATION</scope>
</reference>
<feature type="region of interest" description="Disordered" evidence="2">
    <location>
        <begin position="230"/>
        <end position="253"/>
    </location>
</feature>
<accession>A0A183FX63</accession>
<evidence type="ECO:0000256" key="2">
    <source>
        <dbReference type="SAM" id="MobiDB-lite"/>
    </source>
</evidence>
<dbReference type="WBParaSite" id="HPBE_0001310301-mRNA-1">
    <property type="protein sequence ID" value="HPBE_0001310301-mRNA-1"/>
    <property type="gene ID" value="HPBE_0001310301"/>
</dbReference>
<keyword evidence="4" id="KW-1185">Reference proteome</keyword>
<dbReference type="AlphaFoldDB" id="A0A183FX63"/>
<evidence type="ECO:0000256" key="1">
    <source>
        <dbReference type="SAM" id="Coils"/>
    </source>
</evidence>
<evidence type="ECO:0000313" key="3">
    <source>
        <dbReference type="EMBL" id="VDO94898.1"/>
    </source>
</evidence>
<gene>
    <name evidence="3" type="ORF">HPBE_LOCUS13104</name>
</gene>
<feature type="coiled-coil region" evidence="1">
    <location>
        <begin position="1"/>
        <end position="38"/>
    </location>
</feature>
<keyword evidence="1" id="KW-0175">Coiled coil</keyword>
<accession>A0A3P8D368</accession>
<dbReference type="EMBL" id="UZAH01027778">
    <property type="protein sequence ID" value="VDO94898.1"/>
    <property type="molecule type" value="Genomic_DNA"/>
</dbReference>
<reference evidence="3 4" key="1">
    <citation type="submission" date="2018-11" db="EMBL/GenBank/DDBJ databases">
        <authorList>
            <consortium name="Pathogen Informatics"/>
        </authorList>
    </citation>
    <scope>NUCLEOTIDE SEQUENCE [LARGE SCALE GENOMIC DNA]</scope>
</reference>
<evidence type="ECO:0000313" key="4">
    <source>
        <dbReference type="Proteomes" id="UP000050761"/>
    </source>
</evidence>
<organism evidence="4 5">
    <name type="scientific">Heligmosomoides polygyrus</name>
    <name type="common">Parasitic roundworm</name>
    <dbReference type="NCBI Taxonomy" id="6339"/>
    <lineage>
        <taxon>Eukaryota</taxon>
        <taxon>Metazoa</taxon>
        <taxon>Ecdysozoa</taxon>
        <taxon>Nematoda</taxon>
        <taxon>Chromadorea</taxon>
        <taxon>Rhabditida</taxon>
        <taxon>Rhabditina</taxon>
        <taxon>Rhabditomorpha</taxon>
        <taxon>Strongyloidea</taxon>
        <taxon>Heligmosomidae</taxon>
        <taxon>Heligmosomoides</taxon>
    </lineage>
</organism>
<feature type="compositionally biased region" description="Pro residues" evidence="2">
    <location>
        <begin position="231"/>
        <end position="244"/>
    </location>
</feature>